<keyword evidence="4" id="KW-0677">Repeat</keyword>
<evidence type="ECO:0000259" key="8">
    <source>
        <dbReference type="Pfam" id="PF17776"/>
    </source>
</evidence>
<dbReference type="Pfam" id="PF05729">
    <property type="entry name" value="NACHT"/>
    <property type="match status" value="1"/>
</dbReference>
<evidence type="ECO:0000256" key="4">
    <source>
        <dbReference type="ARBA" id="ARBA00022737"/>
    </source>
</evidence>
<proteinExistence type="predicted"/>
<dbReference type="InterPro" id="IPR032675">
    <property type="entry name" value="LRR_dom_sf"/>
</dbReference>
<accession>A0A3P9MNF5</accession>
<dbReference type="Gene3D" id="3.40.50.300">
    <property type="entry name" value="P-loop containing nucleotide triphosphate hydrolases"/>
    <property type="match status" value="1"/>
</dbReference>
<sequence length="676" mass="76748">MVYSPNPQSEQLSVCKPLFIFDGLDESRLSLDFNNSQVVSDVTQKSSINVLLTNLIQGRLLPSALVWITSRPAAANQIPPSCVSRVTEVRGFTDSQKEEYFRRRFSDEDLSSRIISHIKASKSLFIMCGVPVFCWITAVVLEHMLTTEQRGELPKTLTDMYSHFLMVQTKRKKNKYQQEHEENPQELTEADMEVLLKLGRLAFEHLEEGNIMFYQEDLQQCGLDVTEASLYSGVCTEIFRRDCGIFQKPVYSFVHLSVQEFLAAVYMIHCYYNNTVVTKSFLEDQIINLPLDEFLHEVMTISVRSKTGHLDLFVRFLHGLSVESNQRLLGNLLGWIKNSPETIQKAINNLKKMNSEKMCLDRTINIFHCLTEMRDLTVHQEIQEFLKSENRSKKELSVIHCTALAYMLQMSKDVLEELDLKHYNTIEEGRWRLIAAVNNCKRFRLSARELSETDCDVLALALKSNPSHLTELDLSWNQIQDIAAKALSFGLKSPNCKLETLRSEQIFPSAFRLKGCSLSEASCAVLGSALKSNPSRLTELDLSYNMVQDSGLKHLCGFLESPDCKLETLRSVALDGISCEVLVLALKSNPSHLTELNLGMNKLQDSGVKSLCGFLASPDCRLKTLGSVLGLLLVTECLWRPKTRQRPFHSLDSDLNEGTFSVCIQVKQLQFVREQL</sequence>
<dbReference type="AlphaFoldDB" id="A0A3P9MNF5"/>
<evidence type="ECO:0000256" key="3">
    <source>
        <dbReference type="ARBA" id="ARBA00022614"/>
    </source>
</evidence>
<evidence type="ECO:0000313" key="10">
    <source>
        <dbReference type="Ensembl" id="ENSORLP00020034530.1"/>
    </source>
</evidence>
<dbReference type="InterPro" id="IPR041267">
    <property type="entry name" value="NLRP_HD2"/>
</dbReference>
<dbReference type="Pfam" id="PF17776">
    <property type="entry name" value="NLRC4_HD2"/>
    <property type="match status" value="1"/>
</dbReference>
<feature type="domain" description="NOD1/2 winged helix" evidence="9">
    <location>
        <begin position="194"/>
        <end position="253"/>
    </location>
</feature>
<evidence type="ECO:0000259" key="7">
    <source>
        <dbReference type="Pfam" id="PF05729"/>
    </source>
</evidence>
<dbReference type="Ensembl" id="ENSORLT00020029341.1">
    <property type="protein sequence ID" value="ENSORLP00020034530.1"/>
    <property type="gene ID" value="ENSORLG00020021043.1"/>
</dbReference>
<keyword evidence="6" id="KW-0067">ATP-binding</keyword>
<dbReference type="SMART" id="SM00368">
    <property type="entry name" value="LRR_RI"/>
    <property type="match status" value="4"/>
</dbReference>
<feature type="domain" description="NACHT" evidence="7">
    <location>
        <begin position="18"/>
        <end position="108"/>
    </location>
</feature>
<evidence type="ECO:0000256" key="6">
    <source>
        <dbReference type="ARBA" id="ARBA00022840"/>
    </source>
</evidence>
<evidence type="ECO:0000256" key="2">
    <source>
        <dbReference type="ARBA" id="ARBA00022490"/>
    </source>
</evidence>
<evidence type="ECO:0000256" key="1">
    <source>
        <dbReference type="ARBA" id="ARBA00004496"/>
    </source>
</evidence>
<comment type="subcellular location">
    <subcellularLocation>
        <location evidence="1">Cytoplasm</location>
    </subcellularLocation>
</comment>
<keyword evidence="3" id="KW-0433">Leucine-rich repeat</keyword>
<name>A0A3P9MNF5_ORYLA</name>
<dbReference type="InterPro" id="IPR007111">
    <property type="entry name" value="NACHT_NTPase"/>
</dbReference>
<organism evidence="10 11">
    <name type="scientific">Oryzias latipes</name>
    <name type="common">Japanese rice fish</name>
    <name type="synonym">Japanese killifish</name>
    <dbReference type="NCBI Taxonomy" id="8090"/>
    <lineage>
        <taxon>Eukaryota</taxon>
        <taxon>Metazoa</taxon>
        <taxon>Chordata</taxon>
        <taxon>Craniata</taxon>
        <taxon>Vertebrata</taxon>
        <taxon>Euteleostomi</taxon>
        <taxon>Actinopterygii</taxon>
        <taxon>Neopterygii</taxon>
        <taxon>Teleostei</taxon>
        <taxon>Neoteleostei</taxon>
        <taxon>Acanthomorphata</taxon>
        <taxon>Ovalentaria</taxon>
        <taxon>Atherinomorphae</taxon>
        <taxon>Beloniformes</taxon>
        <taxon>Adrianichthyidae</taxon>
        <taxon>Oryziinae</taxon>
        <taxon>Oryzias</taxon>
    </lineage>
</organism>
<dbReference type="PROSITE" id="PS51450">
    <property type="entry name" value="LRR"/>
    <property type="match status" value="1"/>
</dbReference>
<evidence type="ECO:0000313" key="11">
    <source>
        <dbReference type="Proteomes" id="UP000265180"/>
    </source>
</evidence>
<evidence type="ECO:0000256" key="5">
    <source>
        <dbReference type="ARBA" id="ARBA00022741"/>
    </source>
</evidence>
<dbReference type="InterPro" id="IPR051261">
    <property type="entry name" value="NLR"/>
</dbReference>
<keyword evidence="5" id="KW-0547">Nucleotide-binding</keyword>
<reference evidence="10 11" key="2">
    <citation type="submission" date="2017-04" db="EMBL/GenBank/DDBJ databases">
        <title>CpG methylation of centromeres and impact of large insertions on vertebrate speciation.</title>
        <authorList>
            <person name="Ichikawa K."/>
            <person name="Yoshimura J."/>
            <person name="Morishita S."/>
        </authorList>
    </citation>
    <scope>NUCLEOTIDE SEQUENCE</scope>
    <source>
        <strain evidence="10 11">HNI</strain>
    </source>
</reference>
<keyword evidence="2" id="KW-0963">Cytoplasm</keyword>
<dbReference type="SUPFAM" id="SSF52047">
    <property type="entry name" value="RNI-like"/>
    <property type="match status" value="1"/>
</dbReference>
<protein>
    <recommendedName>
        <fullName evidence="12">NACHT domain-containing protein</fullName>
    </recommendedName>
</protein>
<reference evidence="10" key="4">
    <citation type="submission" date="2025-09" db="UniProtKB">
        <authorList>
            <consortium name="Ensembl"/>
        </authorList>
    </citation>
    <scope>IDENTIFICATION</scope>
    <source>
        <strain evidence="10">HNI</strain>
    </source>
</reference>
<dbReference type="GO" id="GO:0005737">
    <property type="term" value="C:cytoplasm"/>
    <property type="evidence" value="ECO:0007669"/>
    <property type="project" value="UniProtKB-SubCell"/>
</dbReference>
<reference key="1">
    <citation type="journal article" date="2007" name="Nature">
        <title>The medaka draft genome and insights into vertebrate genome evolution.</title>
        <authorList>
            <person name="Kasahara M."/>
            <person name="Naruse K."/>
            <person name="Sasaki S."/>
            <person name="Nakatani Y."/>
            <person name="Qu W."/>
            <person name="Ahsan B."/>
            <person name="Yamada T."/>
            <person name="Nagayasu Y."/>
            <person name="Doi K."/>
            <person name="Kasai Y."/>
            <person name="Jindo T."/>
            <person name="Kobayashi D."/>
            <person name="Shimada A."/>
            <person name="Toyoda A."/>
            <person name="Kuroki Y."/>
            <person name="Fujiyama A."/>
            <person name="Sasaki T."/>
            <person name="Shimizu A."/>
            <person name="Asakawa S."/>
            <person name="Shimizu N."/>
            <person name="Hashimoto S."/>
            <person name="Yang J."/>
            <person name="Lee Y."/>
            <person name="Matsushima K."/>
            <person name="Sugano S."/>
            <person name="Sakaizumi M."/>
            <person name="Narita T."/>
            <person name="Ohishi K."/>
            <person name="Haga S."/>
            <person name="Ohta F."/>
            <person name="Nomoto H."/>
            <person name="Nogata K."/>
            <person name="Morishita T."/>
            <person name="Endo T."/>
            <person name="Shin-I T."/>
            <person name="Takeda H."/>
            <person name="Morishita S."/>
            <person name="Kohara Y."/>
        </authorList>
    </citation>
    <scope>NUCLEOTIDE SEQUENCE [LARGE SCALE GENOMIC DNA]</scope>
    <source>
        <strain>Hd-rR</strain>
    </source>
</reference>
<dbReference type="InterPro" id="IPR027417">
    <property type="entry name" value="P-loop_NTPase"/>
</dbReference>
<dbReference type="GO" id="GO:0005524">
    <property type="term" value="F:ATP binding"/>
    <property type="evidence" value="ECO:0007669"/>
    <property type="project" value="UniProtKB-KW"/>
</dbReference>
<dbReference type="Pfam" id="PF13516">
    <property type="entry name" value="LRR_6"/>
    <property type="match status" value="3"/>
</dbReference>
<feature type="domain" description="NACHT LRR and PYD" evidence="8">
    <location>
        <begin position="255"/>
        <end position="377"/>
    </location>
</feature>
<dbReference type="InterPro" id="IPR001611">
    <property type="entry name" value="Leu-rich_rpt"/>
</dbReference>
<dbReference type="Gene3D" id="3.80.10.10">
    <property type="entry name" value="Ribonuclease Inhibitor"/>
    <property type="match status" value="1"/>
</dbReference>
<dbReference type="Proteomes" id="UP000265180">
    <property type="component" value="Chromosome 18"/>
</dbReference>
<dbReference type="PANTHER" id="PTHR24106">
    <property type="entry name" value="NACHT, LRR AND CARD DOMAINS-CONTAINING"/>
    <property type="match status" value="1"/>
</dbReference>
<dbReference type="InterPro" id="IPR041075">
    <property type="entry name" value="NOD1/2_WH"/>
</dbReference>
<evidence type="ECO:0008006" key="12">
    <source>
        <dbReference type="Google" id="ProtNLM"/>
    </source>
</evidence>
<reference evidence="10" key="3">
    <citation type="submission" date="2025-08" db="UniProtKB">
        <authorList>
            <consortium name="Ensembl"/>
        </authorList>
    </citation>
    <scope>IDENTIFICATION</scope>
    <source>
        <strain evidence="10">HNI</strain>
    </source>
</reference>
<dbReference type="Pfam" id="PF17779">
    <property type="entry name" value="WHD_NOD2"/>
    <property type="match status" value="1"/>
</dbReference>
<evidence type="ECO:0000259" key="9">
    <source>
        <dbReference type="Pfam" id="PF17779"/>
    </source>
</evidence>